<reference evidence="1 2" key="1">
    <citation type="submission" date="2024-03" db="EMBL/GenBank/DDBJ databases">
        <title>Novel Streptomyces species of biotechnological and ecological value are a feature of Machair soil.</title>
        <authorList>
            <person name="Prole J.R."/>
            <person name="Goodfellow M."/>
            <person name="Allenby N."/>
            <person name="Ward A.C."/>
        </authorList>
    </citation>
    <scope>NUCLEOTIDE SEQUENCE [LARGE SCALE GENOMIC DNA]</scope>
    <source>
        <strain evidence="1 2">MS1.AVA.1</strain>
    </source>
</reference>
<evidence type="ECO:0000313" key="2">
    <source>
        <dbReference type="Proteomes" id="UP001376459"/>
    </source>
</evidence>
<comment type="caution">
    <text evidence="1">The sequence shown here is derived from an EMBL/GenBank/DDBJ whole genome shotgun (WGS) entry which is preliminary data.</text>
</comment>
<proteinExistence type="predicted"/>
<dbReference type="EMBL" id="JBBKAK010000001">
    <property type="protein sequence ID" value="MEJ8672214.1"/>
    <property type="molecule type" value="Genomic_DNA"/>
</dbReference>
<dbReference type="Proteomes" id="UP001376459">
    <property type="component" value="Unassembled WGS sequence"/>
</dbReference>
<name>A0ABU8UTJ0_9ACTN</name>
<accession>A0ABU8UTJ0</accession>
<organism evidence="1 2">
    <name type="scientific">Streptomyces machairae</name>
    <dbReference type="NCBI Taxonomy" id="3134109"/>
    <lineage>
        <taxon>Bacteria</taxon>
        <taxon>Bacillati</taxon>
        <taxon>Actinomycetota</taxon>
        <taxon>Actinomycetes</taxon>
        <taxon>Kitasatosporales</taxon>
        <taxon>Streptomycetaceae</taxon>
        <taxon>Streptomyces</taxon>
    </lineage>
</organism>
<gene>
    <name evidence="1" type="ORF">WKI71_39370</name>
</gene>
<evidence type="ECO:0000313" key="1">
    <source>
        <dbReference type="EMBL" id="MEJ8672214.1"/>
    </source>
</evidence>
<keyword evidence="2" id="KW-1185">Reference proteome</keyword>
<protein>
    <submittedName>
        <fullName evidence="1">Uncharacterized protein</fullName>
    </submittedName>
</protein>
<sequence>MPTTVVAAGLVDPVQVTVFPVRLRPQLHALTGTWSVPGMIGM</sequence>